<name>A0A4S4FKZ2_9MICO</name>
<dbReference type="InterPro" id="IPR001647">
    <property type="entry name" value="HTH_TetR"/>
</dbReference>
<evidence type="ECO:0000256" key="3">
    <source>
        <dbReference type="ARBA" id="ARBA00023163"/>
    </source>
</evidence>
<proteinExistence type="predicted"/>
<keyword evidence="2 4" id="KW-0238">DNA-binding</keyword>
<evidence type="ECO:0000313" key="7">
    <source>
        <dbReference type="Proteomes" id="UP000309133"/>
    </source>
</evidence>
<dbReference type="SUPFAM" id="SSF46689">
    <property type="entry name" value="Homeodomain-like"/>
    <property type="match status" value="1"/>
</dbReference>
<comment type="caution">
    <text evidence="6">The sequence shown here is derived from an EMBL/GenBank/DDBJ whole genome shotgun (WGS) entry which is preliminary data.</text>
</comment>
<dbReference type="AlphaFoldDB" id="A0A4S4FKZ2"/>
<accession>A0A4S4FKZ2</accession>
<dbReference type="InterPro" id="IPR050109">
    <property type="entry name" value="HTH-type_TetR-like_transc_reg"/>
</dbReference>
<dbReference type="PANTHER" id="PTHR30055">
    <property type="entry name" value="HTH-TYPE TRANSCRIPTIONAL REGULATOR RUTR"/>
    <property type="match status" value="1"/>
</dbReference>
<protein>
    <submittedName>
        <fullName evidence="6">TetR/AcrR family transcriptional regulator</fullName>
    </submittedName>
</protein>
<dbReference type="PROSITE" id="PS50977">
    <property type="entry name" value="HTH_TETR_2"/>
    <property type="match status" value="1"/>
</dbReference>
<evidence type="ECO:0000259" key="5">
    <source>
        <dbReference type="PROSITE" id="PS50977"/>
    </source>
</evidence>
<reference evidence="6 7" key="1">
    <citation type="submission" date="2019-04" db="EMBL/GenBank/DDBJ databases">
        <authorList>
            <person name="Jiang L."/>
        </authorList>
    </citation>
    <scope>NUCLEOTIDE SEQUENCE [LARGE SCALE GENOMIC DNA]</scope>
    <source>
        <strain evidence="6 7">YIM 131853</strain>
    </source>
</reference>
<evidence type="ECO:0000256" key="4">
    <source>
        <dbReference type="PROSITE-ProRule" id="PRU00335"/>
    </source>
</evidence>
<dbReference type="Proteomes" id="UP000309133">
    <property type="component" value="Unassembled WGS sequence"/>
</dbReference>
<dbReference type="SUPFAM" id="SSF48498">
    <property type="entry name" value="Tetracyclin repressor-like, C-terminal domain"/>
    <property type="match status" value="1"/>
</dbReference>
<dbReference type="GO" id="GO:0000976">
    <property type="term" value="F:transcription cis-regulatory region binding"/>
    <property type="evidence" value="ECO:0007669"/>
    <property type="project" value="TreeGrafter"/>
</dbReference>
<dbReference type="GO" id="GO:0003700">
    <property type="term" value="F:DNA-binding transcription factor activity"/>
    <property type="evidence" value="ECO:0007669"/>
    <property type="project" value="TreeGrafter"/>
</dbReference>
<dbReference type="PRINTS" id="PR00455">
    <property type="entry name" value="HTHTETR"/>
</dbReference>
<dbReference type="InterPro" id="IPR009057">
    <property type="entry name" value="Homeodomain-like_sf"/>
</dbReference>
<feature type="DNA-binding region" description="H-T-H motif" evidence="4">
    <location>
        <begin position="52"/>
        <end position="71"/>
    </location>
</feature>
<dbReference type="Pfam" id="PF00440">
    <property type="entry name" value="TetR_N"/>
    <property type="match status" value="1"/>
</dbReference>
<organism evidence="6 7">
    <name type="scientific">Naasia lichenicola</name>
    <dbReference type="NCBI Taxonomy" id="2565933"/>
    <lineage>
        <taxon>Bacteria</taxon>
        <taxon>Bacillati</taxon>
        <taxon>Actinomycetota</taxon>
        <taxon>Actinomycetes</taxon>
        <taxon>Micrococcales</taxon>
        <taxon>Microbacteriaceae</taxon>
        <taxon>Naasia</taxon>
    </lineage>
</organism>
<evidence type="ECO:0000256" key="1">
    <source>
        <dbReference type="ARBA" id="ARBA00023015"/>
    </source>
</evidence>
<dbReference type="InterPro" id="IPR036271">
    <property type="entry name" value="Tet_transcr_reg_TetR-rel_C_sf"/>
</dbReference>
<sequence>MFLLTPFSCTVGEVSTDAAVKRGPYAGTRKRREKIARATLELVQERGHESVTIAQVAERSGSSEATVLYHFPSRDHLLVAALELDDSLVMTAHHLDEGEPVFDLDELHDTASSASRDDPMLRLLLAIKGLAISPEHPGRSYLERRTAAQIDIFTRMVANRQRDALAHPGLDARQIAIEMIAMWDGLTGLWFAGVEIDLGEMLVGTFRRLAGENVMQAQAIIRDSEFGL</sequence>
<evidence type="ECO:0000256" key="2">
    <source>
        <dbReference type="ARBA" id="ARBA00023125"/>
    </source>
</evidence>
<gene>
    <name evidence="6" type="ORF">E6C64_15135</name>
</gene>
<dbReference type="EMBL" id="SSSM01000005">
    <property type="protein sequence ID" value="THG29975.1"/>
    <property type="molecule type" value="Genomic_DNA"/>
</dbReference>
<keyword evidence="7" id="KW-1185">Reference proteome</keyword>
<keyword evidence="3" id="KW-0804">Transcription</keyword>
<dbReference type="Gene3D" id="1.10.357.10">
    <property type="entry name" value="Tetracycline Repressor, domain 2"/>
    <property type="match status" value="1"/>
</dbReference>
<keyword evidence="1" id="KW-0805">Transcription regulation</keyword>
<evidence type="ECO:0000313" key="6">
    <source>
        <dbReference type="EMBL" id="THG29975.1"/>
    </source>
</evidence>
<feature type="domain" description="HTH tetR-type" evidence="5">
    <location>
        <begin position="29"/>
        <end position="89"/>
    </location>
</feature>
<dbReference type="PANTHER" id="PTHR30055:SF238">
    <property type="entry name" value="MYCOFACTOCIN BIOSYNTHESIS TRANSCRIPTIONAL REGULATOR MFTR-RELATED"/>
    <property type="match status" value="1"/>
</dbReference>